<evidence type="ECO:0000313" key="2">
    <source>
        <dbReference type="EMBL" id="HGE74537.1"/>
    </source>
</evidence>
<keyword evidence="1" id="KW-1133">Transmembrane helix</keyword>
<name>A0A7V3VRY8_9BACT</name>
<dbReference type="PANTHER" id="PTHR36111:SF2">
    <property type="entry name" value="INNER MEMBRANE PROTEIN"/>
    <property type="match status" value="1"/>
</dbReference>
<feature type="transmembrane region" description="Helical" evidence="1">
    <location>
        <begin position="31"/>
        <end position="51"/>
    </location>
</feature>
<accession>A0A7V3VRY8</accession>
<dbReference type="PANTHER" id="PTHR36111">
    <property type="entry name" value="INNER MEMBRANE PROTEIN-RELATED"/>
    <property type="match status" value="1"/>
</dbReference>
<proteinExistence type="predicted"/>
<protein>
    <submittedName>
        <fullName evidence="2">DUF554 domain-containing protein</fullName>
    </submittedName>
</protein>
<reference evidence="2" key="1">
    <citation type="journal article" date="2020" name="mSystems">
        <title>Genome- and Community-Level Interaction Insights into Carbon Utilization and Element Cycling Functions of Hydrothermarchaeota in Hydrothermal Sediment.</title>
        <authorList>
            <person name="Zhou Z."/>
            <person name="Liu Y."/>
            <person name="Xu W."/>
            <person name="Pan J."/>
            <person name="Luo Z.H."/>
            <person name="Li M."/>
        </authorList>
    </citation>
    <scope>NUCLEOTIDE SEQUENCE [LARGE SCALE GENOMIC DNA]</scope>
    <source>
        <strain evidence="2">SpSt-966</strain>
    </source>
</reference>
<keyword evidence="1" id="KW-0812">Transmembrane</keyword>
<feature type="transmembrane region" description="Helical" evidence="1">
    <location>
        <begin position="206"/>
        <end position="226"/>
    </location>
</feature>
<feature type="transmembrane region" description="Helical" evidence="1">
    <location>
        <begin position="6"/>
        <end position="24"/>
    </location>
</feature>
<evidence type="ECO:0000256" key="1">
    <source>
        <dbReference type="SAM" id="Phobius"/>
    </source>
</evidence>
<gene>
    <name evidence="2" type="ORF">ENX73_00220</name>
</gene>
<organism evidence="2">
    <name type="scientific">Mesoaciditoga lauensis</name>
    <dbReference type="NCBI Taxonomy" id="1495039"/>
    <lineage>
        <taxon>Bacteria</taxon>
        <taxon>Thermotogati</taxon>
        <taxon>Thermotogota</taxon>
        <taxon>Thermotogae</taxon>
        <taxon>Mesoaciditogales</taxon>
        <taxon>Mesoaciditogaceae</taxon>
        <taxon>Mesoaciditoga</taxon>
    </lineage>
</organism>
<feature type="transmembrane region" description="Helical" evidence="1">
    <location>
        <begin position="57"/>
        <end position="74"/>
    </location>
</feature>
<dbReference type="Pfam" id="PF04474">
    <property type="entry name" value="DUF554"/>
    <property type="match status" value="1"/>
</dbReference>
<feature type="transmembrane region" description="Helical" evidence="1">
    <location>
        <begin position="141"/>
        <end position="167"/>
    </location>
</feature>
<dbReference type="EMBL" id="DTPE01000009">
    <property type="protein sequence ID" value="HGE74537.1"/>
    <property type="molecule type" value="Genomic_DNA"/>
</dbReference>
<keyword evidence="1" id="KW-0472">Membrane</keyword>
<sequence length="227" mass="23951">MLSLGVVVNTSTVILGSLIGIPLGNKLKEKYKSVFFISIGFLTLLLGVSMGLKSGNFLVILGSLVIGGLIGEFLQIEDRISKLAKKFSKKNGSTFSMGFVSATVLFVVGPMTILGCINSGLTGNNNILYIKSIMDGISSVAFASVYGFGVLASAASVFVIEEGLALFGSNLQFLTLPAYLNDFTGTGGAMMLMIGIRILNLKEIKVGNFLPALIIAPILDFLVLSIH</sequence>
<dbReference type="InterPro" id="IPR007563">
    <property type="entry name" value="DUF554"/>
</dbReference>
<feature type="transmembrane region" description="Helical" evidence="1">
    <location>
        <begin position="95"/>
        <end position="121"/>
    </location>
</feature>
<feature type="transmembrane region" description="Helical" evidence="1">
    <location>
        <begin position="179"/>
        <end position="200"/>
    </location>
</feature>
<dbReference type="AlphaFoldDB" id="A0A7V3VRY8"/>
<comment type="caution">
    <text evidence="2">The sequence shown here is derived from an EMBL/GenBank/DDBJ whole genome shotgun (WGS) entry which is preliminary data.</text>
</comment>